<dbReference type="InterPro" id="IPR005627">
    <property type="entry name" value="CutC-like"/>
</dbReference>
<organism evidence="3 4">
    <name type="scientific">Tabrizicola soli</name>
    <dbReference type="NCBI Taxonomy" id="2185115"/>
    <lineage>
        <taxon>Bacteria</taxon>
        <taxon>Pseudomonadati</taxon>
        <taxon>Pseudomonadota</taxon>
        <taxon>Alphaproteobacteria</taxon>
        <taxon>Rhodobacterales</taxon>
        <taxon>Paracoccaceae</taxon>
        <taxon>Tabrizicola</taxon>
    </lineage>
</organism>
<gene>
    <name evidence="2" type="primary">cutC</name>
    <name evidence="3" type="ORF">ACFOD6_08065</name>
</gene>
<dbReference type="PANTHER" id="PTHR12598">
    <property type="entry name" value="COPPER HOMEOSTASIS PROTEIN CUTC"/>
    <property type="match status" value="1"/>
</dbReference>
<dbReference type="EMBL" id="JBHRSM010000013">
    <property type="protein sequence ID" value="MFC3086002.1"/>
    <property type="molecule type" value="Genomic_DNA"/>
</dbReference>
<evidence type="ECO:0000256" key="2">
    <source>
        <dbReference type="HAMAP-Rule" id="MF_00795"/>
    </source>
</evidence>
<evidence type="ECO:0000313" key="4">
    <source>
        <dbReference type="Proteomes" id="UP001595445"/>
    </source>
</evidence>
<keyword evidence="4" id="KW-1185">Reference proteome</keyword>
<dbReference type="RefSeq" id="WP_197643079.1">
    <property type="nucleotide sequence ID" value="NZ_JAEACP010000008.1"/>
</dbReference>
<protein>
    <recommendedName>
        <fullName evidence="2">PF03932 family protein CutC</fullName>
    </recommendedName>
</protein>
<sequence>MGLKLEVCVETLAGLDAAVAGGADRIELCSALALGGLTPSVGMMRAAARCGVPVLAMIRPRIGDFVWSGAEVQAMEAEISAASEAGLAGVVLGASLPDGRLDLPVLRRLVAAARAAGGDRFLARNRVGAFEGSGPESSKIPAPLDLTLHRCFDLVPDQGEALEQAVALGFRRVLTSGGEATAIAGAARIGELAAQASGRIVIMPGAGVTAQTAPVLLAQGVRELHGSCTEDFPLDGKVVAMGFGPAVERRTSAARVRALRQVMEAAG</sequence>
<dbReference type="InterPro" id="IPR036822">
    <property type="entry name" value="CutC-like_dom_sf"/>
</dbReference>
<proteinExistence type="inferred from homology"/>
<dbReference type="PANTHER" id="PTHR12598:SF0">
    <property type="entry name" value="COPPER HOMEOSTASIS PROTEIN CUTC HOMOLOG"/>
    <property type="match status" value="1"/>
</dbReference>
<comment type="similarity">
    <text evidence="1 2">Belongs to the CutC family.</text>
</comment>
<keyword evidence="2" id="KW-0963">Cytoplasm</keyword>
<dbReference type="Gene3D" id="3.20.20.380">
    <property type="entry name" value="Copper homeostasis (CutC) domain"/>
    <property type="match status" value="1"/>
</dbReference>
<dbReference type="HAMAP" id="MF_00795">
    <property type="entry name" value="CutC"/>
    <property type="match status" value="1"/>
</dbReference>
<comment type="subcellular location">
    <subcellularLocation>
        <location evidence="2">Cytoplasm</location>
    </subcellularLocation>
</comment>
<evidence type="ECO:0000313" key="3">
    <source>
        <dbReference type="EMBL" id="MFC3086002.1"/>
    </source>
</evidence>
<reference evidence="4" key="1">
    <citation type="journal article" date="2019" name="Int. J. Syst. Evol. Microbiol.">
        <title>The Global Catalogue of Microorganisms (GCM) 10K type strain sequencing project: providing services to taxonomists for standard genome sequencing and annotation.</title>
        <authorList>
            <consortium name="The Broad Institute Genomics Platform"/>
            <consortium name="The Broad Institute Genome Sequencing Center for Infectious Disease"/>
            <person name="Wu L."/>
            <person name="Ma J."/>
        </authorList>
    </citation>
    <scope>NUCLEOTIDE SEQUENCE [LARGE SCALE GENOMIC DNA]</scope>
    <source>
        <strain evidence="4">KCTC 62102</strain>
    </source>
</reference>
<comment type="caution">
    <text evidence="2">Once thought to be involved in copper homeostasis, experiments in E.coli have shown this is not the case.</text>
</comment>
<dbReference type="SUPFAM" id="SSF110395">
    <property type="entry name" value="CutC-like"/>
    <property type="match status" value="1"/>
</dbReference>
<dbReference type="Proteomes" id="UP001595445">
    <property type="component" value="Unassembled WGS sequence"/>
</dbReference>
<name>A0ABV7DSE1_9RHOB</name>
<accession>A0ABV7DSE1</accession>
<evidence type="ECO:0000256" key="1">
    <source>
        <dbReference type="ARBA" id="ARBA00007768"/>
    </source>
</evidence>
<dbReference type="Pfam" id="PF03932">
    <property type="entry name" value="CutC"/>
    <property type="match status" value="2"/>
</dbReference>
<comment type="caution">
    <text evidence="3">The sequence shown here is derived from an EMBL/GenBank/DDBJ whole genome shotgun (WGS) entry which is preliminary data.</text>
</comment>